<accession>A0A1H4J6B6</accession>
<dbReference type="AlphaFoldDB" id="A0A1H4J6B6"/>
<organism evidence="1 2">
    <name type="scientific">Rhodococcus jostii</name>
    <dbReference type="NCBI Taxonomy" id="132919"/>
    <lineage>
        <taxon>Bacteria</taxon>
        <taxon>Bacillati</taxon>
        <taxon>Actinomycetota</taxon>
        <taxon>Actinomycetes</taxon>
        <taxon>Mycobacteriales</taxon>
        <taxon>Nocardiaceae</taxon>
        <taxon>Rhodococcus</taxon>
    </lineage>
</organism>
<name>A0A1H4J6B6_RHOJO</name>
<proteinExistence type="predicted"/>
<evidence type="ECO:0000313" key="1">
    <source>
        <dbReference type="EMBL" id="SEB41860.1"/>
    </source>
</evidence>
<reference evidence="2" key="1">
    <citation type="submission" date="2016-10" db="EMBL/GenBank/DDBJ databases">
        <authorList>
            <person name="Varghese N."/>
        </authorList>
    </citation>
    <scope>NUCLEOTIDE SEQUENCE [LARGE SCALE GENOMIC DNA]</scope>
    <source>
        <strain evidence="2">DSM 44719</strain>
    </source>
</reference>
<dbReference type="EMBL" id="FNTL01000003">
    <property type="protein sequence ID" value="SEB41860.1"/>
    <property type="molecule type" value="Genomic_DNA"/>
</dbReference>
<dbReference type="Proteomes" id="UP000183407">
    <property type="component" value="Unassembled WGS sequence"/>
</dbReference>
<gene>
    <name evidence="1" type="ORF">SAMN04490220_0668</name>
</gene>
<evidence type="ECO:0000313" key="2">
    <source>
        <dbReference type="Proteomes" id="UP000183407"/>
    </source>
</evidence>
<sequence length="105" mass="10412">MRLWTGGFEVLAGGTGGVGAGVFVVAEPDGDAVGGAWGGPVGEFVSEVLSHFADGQGCKVGEDVSAGGGGVVERGQEEVVGADLFVPAQGGLAEAALEDLLRLRR</sequence>
<protein>
    <submittedName>
        <fullName evidence="1">Uncharacterized protein</fullName>
    </submittedName>
</protein>